<gene>
    <name evidence="2" type="ORF">HMPREF9400_1125</name>
</gene>
<evidence type="ECO:0000313" key="3">
    <source>
        <dbReference type="Proteomes" id="UP000005813"/>
    </source>
</evidence>
<dbReference type="PROSITE" id="PS50112">
    <property type="entry name" value="PAS"/>
    <property type="match status" value="1"/>
</dbReference>
<sequence length="169" mass="19398">MKGLVVKEIVLADDTLITSKTDLRGDIIYANDDFLKYAGYTMDEILYKPHSIVRHEDMPRTVFKCLWDYITKGHEIFAFVKNKAKSGDYYWVFANITASFDGGGNIINYYSVRRKPNAKAIPIMESVYKTLLEKEKQGGIKAGVETLMEVVNSYKVTYNQLIFDLQENN</sequence>
<accession>A0A828QVY2</accession>
<reference evidence="2 3" key="1">
    <citation type="submission" date="2010-12" db="EMBL/GenBank/DDBJ databases">
        <authorList>
            <person name="Muzny D."/>
            <person name="Qin X."/>
            <person name="Buhay C."/>
            <person name="Dugan-Rocha S."/>
            <person name="Ding Y."/>
            <person name="Chen G."/>
            <person name="Hawes A."/>
            <person name="Holder M."/>
            <person name="Jhangiani S."/>
            <person name="Johnson A."/>
            <person name="Khan Z."/>
            <person name="Li Z."/>
            <person name="Liu W."/>
            <person name="Liu X."/>
            <person name="Perez L."/>
            <person name="Shen H."/>
            <person name="Wang Q."/>
            <person name="Watt J."/>
            <person name="Xi L."/>
            <person name="Xin Y."/>
            <person name="Zhou J."/>
            <person name="Deng J."/>
            <person name="Jiang H."/>
            <person name="Liu Y."/>
            <person name="Qu J."/>
            <person name="Song X.-Z."/>
            <person name="Zhang L."/>
            <person name="Villasana D."/>
            <person name="Johnson A."/>
            <person name="Liu J."/>
            <person name="Liyanage D."/>
            <person name="Lorensuhewa L."/>
            <person name="Robinson T."/>
            <person name="Song A."/>
            <person name="Song B.-B."/>
            <person name="Dinh H."/>
            <person name="Thornton R."/>
            <person name="Coyle M."/>
            <person name="Francisco L."/>
            <person name="Jackson L."/>
            <person name="Javaid M."/>
            <person name="Korchina V."/>
            <person name="Kovar C."/>
            <person name="Mata R."/>
            <person name="Mathew T."/>
            <person name="Ngo R."/>
            <person name="Nguyen L."/>
            <person name="Nguyen N."/>
            <person name="Okwuonu G."/>
            <person name="Ongeri F."/>
            <person name="Pham C."/>
            <person name="Simmons D."/>
            <person name="Wilczek-Boney K."/>
            <person name="Hale W."/>
            <person name="Jakkamsetti A."/>
            <person name="Pham P."/>
            <person name="Ruth R."/>
            <person name="San Lucas F."/>
            <person name="Warren J."/>
            <person name="Zhang J."/>
            <person name="Zhao Z."/>
            <person name="Zhou C."/>
            <person name="Zhu D."/>
            <person name="Lee S."/>
            <person name="Bess C."/>
            <person name="Blankenburg K."/>
            <person name="Forbes L."/>
            <person name="Fu Q."/>
            <person name="Gubbala S."/>
            <person name="Hirani K."/>
            <person name="Jayaseelan J.C."/>
            <person name="Lara F."/>
            <person name="Munidasa M."/>
            <person name="Palculict T."/>
            <person name="Patil S."/>
            <person name="Pu L.-L."/>
            <person name="Saada N."/>
            <person name="Tang L."/>
            <person name="Weissenberger G."/>
            <person name="Zhu Y."/>
            <person name="Hemphill L."/>
            <person name="Shang Y."/>
            <person name="Youmans B."/>
            <person name="Ayvaz T."/>
            <person name="Ross M."/>
            <person name="Santibanez J."/>
            <person name="Aqrawi P."/>
            <person name="Gross S."/>
            <person name="Joshi V."/>
            <person name="Fowler G."/>
            <person name="Nazareth L."/>
            <person name="Reid J."/>
            <person name="Worley K."/>
            <person name="Petrosino J."/>
            <person name="Highlander S."/>
            <person name="Gibbs R."/>
        </authorList>
    </citation>
    <scope>NUCLEOTIDE SEQUENCE [LARGE SCALE GENOMIC DNA]</scope>
    <source>
        <strain evidence="2 3">JV21</strain>
    </source>
</reference>
<dbReference type="Pfam" id="PF08447">
    <property type="entry name" value="PAS_3"/>
    <property type="match status" value="1"/>
</dbReference>
<dbReference type="CDD" id="cd00130">
    <property type="entry name" value="PAS"/>
    <property type="match status" value="1"/>
</dbReference>
<proteinExistence type="predicted"/>
<dbReference type="SUPFAM" id="SSF55785">
    <property type="entry name" value="PYP-like sensor domain (PAS domain)"/>
    <property type="match status" value="1"/>
</dbReference>
<protein>
    <submittedName>
        <fullName evidence="2">Methyl-accepting chemotaxis protein</fullName>
    </submittedName>
</protein>
<dbReference type="InterPro" id="IPR035965">
    <property type="entry name" value="PAS-like_dom_sf"/>
</dbReference>
<dbReference type="InterPro" id="IPR000014">
    <property type="entry name" value="PAS"/>
</dbReference>
<evidence type="ECO:0000313" key="2">
    <source>
        <dbReference type="EMBL" id="EFU71773.1"/>
    </source>
</evidence>
<name>A0A828QVY2_CAMUP</name>
<dbReference type="Proteomes" id="UP000005813">
    <property type="component" value="Unassembled WGS sequence"/>
</dbReference>
<dbReference type="Gene3D" id="3.30.450.20">
    <property type="entry name" value="PAS domain"/>
    <property type="match status" value="1"/>
</dbReference>
<organism evidence="2 3">
    <name type="scientific">Campylobacter upsaliensis JV21</name>
    <dbReference type="NCBI Taxonomy" id="888826"/>
    <lineage>
        <taxon>Bacteria</taxon>
        <taxon>Pseudomonadati</taxon>
        <taxon>Campylobacterota</taxon>
        <taxon>Epsilonproteobacteria</taxon>
        <taxon>Campylobacterales</taxon>
        <taxon>Campylobacteraceae</taxon>
        <taxon>Campylobacter</taxon>
    </lineage>
</organism>
<comment type="caution">
    <text evidence="2">The sequence shown here is derived from an EMBL/GenBank/DDBJ whole genome shotgun (WGS) entry which is preliminary data.</text>
</comment>
<dbReference type="NCBIfam" id="TIGR00229">
    <property type="entry name" value="sensory_box"/>
    <property type="match status" value="1"/>
</dbReference>
<dbReference type="InterPro" id="IPR013655">
    <property type="entry name" value="PAS_fold_3"/>
</dbReference>
<dbReference type="AlphaFoldDB" id="A0A828QVY2"/>
<dbReference type="EMBL" id="AEPU01000021">
    <property type="protein sequence ID" value="EFU71773.1"/>
    <property type="molecule type" value="Genomic_DNA"/>
</dbReference>
<feature type="domain" description="PAS" evidence="1">
    <location>
        <begin position="22"/>
        <end position="57"/>
    </location>
</feature>
<evidence type="ECO:0000259" key="1">
    <source>
        <dbReference type="PROSITE" id="PS50112"/>
    </source>
</evidence>